<dbReference type="EMBL" id="JAFGDB010000101">
    <property type="protein sequence ID" value="MBN2067939.1"/>
    <property type="molecule type" value="Genomic_DNA"/>
</dbReference>
<dbReference type="PANTHER" id="PTHR21235:SF2">
    <property type="entry name" value="IMIDAZOLE GLYCEROL PHOSPHATE SYNTHASE HISHF"/>
    <property type="match status" value="1"/>
</dbReference>
<protein>
    <recommendedName>
        <fullName evidence="1">Imidazole glycerol phosphate synthase subunit HisF</fullName>
    </recommendedName>
    <alternativeName>
        <fullName evidence="2">IGP synthase subunit HisF</fullName>
    </alternativeName>
    <alternativeName>
        <fullName evidence="3">ImGP synthase subunit HisF</fullName>
    </alternativeName>
</protein>
<dbReference type="InterPro" id="IPR006062">
    <property type="entry name" value="His_biosynth"/>
</dbReference>
<evidence type="ECO:0000256" key="4">
    <source>
        <dbReference type="RuleBase" id="RU003657"/>
    </source>
</evidence>
<dbReference type="GO" id="GO:0000105">
    <property type="term" value="P:L-histidine biosynthetic process"/>
    <property type="evidence" value="ECO:0007669"/>
    <property type="project" value="UniProtKB-KW"/>
</dbReference>
<dbReference type="InterPro" id="IPR050064">
    <property type="entry name" value="IGPS_HisA/HisF"/>
</dbReference>
<evidence type="ECO:0000313" key="6">
    <source>
        <dbReference type="Proteomes" id="UP000809243"/>
    </source>
</evidence>
<accession>A0A939C7S0</accession>
<dbReference type="Proteomes" id="UP000809243">
    <property type="component" value="Unassembled WGS sequence"/>
</dbReference>
<organism evidence="5 6">
    <name type="scientific">Candidatus Iainarchaeum sp</name>
    <dbReference type="NCBI Taxonomy" id="3101447"/>
    <lineage>
        <taxon>Archaea</taxon>
        <taxon>Candidatus Iainarchaeota</taxon>
        <taxon>Candidatus Iainarchaeia</taxon>
        <taxon>Candidatus Iainarchaeales</taxon>
        <taxon>Candidatus Iainarchaeaceae</taxon>
        <taxon>Candidatus Iainarchaeum</taxon>
    </lineage>
</organism>
<keyword evidence="4" id="KW-0368">Histidine biosynthesis</keyword>
<dbReference type="GO" id="GO:0000107">
    <property type="term" value="F:imidazoleglycerol-phosphate synthase activity"/>
    <property type="evidence" value="ECO:0007669"/>
    <property type="project" value="TreeGrafter"/>
</dbReference>
<dbReference type="SUPFAM" id="SSF51366">
    <property type="entry name" value="Ribulose-phoshate binding barrel"/>
    <property type="match status" value="1"/>
</dbReference>
<dbReference type="Gene3D" id="3.20.20.70">
    <property type="entry name" value="Aldolase class I"/>
    <property type="match status" value="1"/>
</dbReference>
<name>A0A939C7S0_9ARCH</name>
<evidence type="ECO:0000313" key="5">
    <source>
        <dbReference type="EMBL" id="MBN2067939.1"/>
    </source>
</evidence>
<dbReference type="PANTHER" id="PTHR21235">
    <property type="entry name" value="IMIDAZOLE GLYCEROL PHOSPHATE SYNTHASE SUBUNIT HISF/H IGP SYNTHASE SUBUNIT HISF/H"/>
    <property type="match status" value="1"/>
</dbReference>
<evidence type="ECO:0000256" key="1">
    <source>
        <dbReference type="ARBA" id="ARBA00016318"/>
    </source>
</evidence>
<sequence length="106" mass="11219">AKQAESLGAGEIFLNSVDRDGSKLGYDLDLIRQVSDSVSIPVIACGGVGRMQDFVDGIEKGHADAVAAANIFQYVEHSTIIAKAALKKAGVDVRLSTEATYLDHDL</sequence>
<dbReference type="Pfam" id="PF00977">
    <property type="entry name" value="His_biosynth"/>
    <property type="match status" value="1"/>
</dbReference>
<evidence type="ECO:0000256" key="2">
    <source>
        <dbReference type="ARBA" id="ARBA00031409"/>
    </source>
</evidence>
<feature type="non-terminal residue" evidence="5">
    <location>
        <position position="1"/>
    </location>
</feature>
<proteinExistence type="inferred from homology"/>
<keyword evidence="4" id="KW-0028">Amino-acid biosynthesis</keyword>
<gene>
    <name evidence="5" type="ORF">JW744_05720</name>
</gene>
<reference evidence="5" key="1">
    <citation type="submission" date="2021-01" db="EMBL/GenBank/DDBJ databases">
        <title>Active Sulfur Cycling in an Early Earth Analoge.</title>
        <authorList>
            <person name="Hahn C.R."/>
            <person name="Youssef N.H."/>
            <person name="Elshahed M."/>
        </authorList>
    </citation>
    <scope>NUCLEOTIDE SEQUENCE</scope>
    <source>
        <strain evidence="5">Zod_Metabat.1151</strain>
    </source>
</reference>
<evidence type="ECO:0000256" key="3">
    <source>
        <dbReference type="ARBA" id="ARBA00032401"/>
    </source>
</evidence>
<comment type="caution">
    <text evidence="5">The sequence shown here is derived from an EMBL/GenBank/DDBJ whole genome shotgun (WGS) entry which is preliminary data.</text>
</comment>
<dbReference type="InterPro" id="IPR011060">
    <property type="entry name" value="RibuloseP-bd_barrel"/>
</dbReference>
<dbReference type="AlphaFoldDB" id="A0A939C7S0"/>
<comment type="similarity">
    <text evidence="4">Belongs to the HisA/HisF family.</text>
</comment>
<dbReference type="InterPro" id="IPR013785">
    <property type="entry name" value="Aldolase_TIM"/>
</dbReference>